<dbReference type="EMBL" id="JAVRQU010000001">
    <property type="protein sequence ID" value="KAK5708242.1"/>
    <property type="molecule type" value="Genomic_DNA"/>
</dbReference>
<evidence type="ECO:0000313" key="1">
    <source>
        <dbReference type="EMBL" id="KAK5708242.1"/>
    </source>
</evidence>
<proteinExistence type="predicted"/>
<protein>
    <submittedName>
        <fullName evidence="1">Uncharacterized protein</fullName>
    </submittedName>
</protein>
<reference evidence="1" key="1">
    <citation type="submission" date="2023-08" db="EMBL/GenBank/DDBJ databases">
        <title>Black Yeasts Isolated from many extreme environments.</title>
        <authorList>
            <person name="Coleine C."/>
            <person name="Stajich J.E."/>
            <person name="Selbmann L."/>
        </authorList>
    </citation>
    <scope>NUCLEOTIDE SEQUENCE</scope>
    <source>
        <strain evidence="1">CCFEE 5810</strain>
    </source>
</reference>
<name>A0AAN7ZR22_9PEZI</name>
<organism evidence="1 2">
    <name type="scientific">Elasticomyces elasticus</name>
    <dbReference type="NCBI Taxonomy" id="574655"/>
    <lineage>
        <taxon>Eukaryota</taxon>
        <taxon>Fungi</taxon>
        <taxon>Dikarya</taxon>
        <taxon>Ascomycota</taxon>
        <taxon>Pezizomycotina</taxon>
        <taxon>Dothideomycetes</taxon>
        <taxon>Dothideomycetidae</taxon>
        <taxon>Mycosphaerellales</taxon>
        <taxon>Teratosphaeriaceae</taxon>
        <taxon>Elasticomyces</taxon>
    </lineage>
</organism>
<sequence>MADPTQVSEERTTAIDDEKCKTRNLRPNNVEKQSKKIETSIANLQESNKVKSSKRILFELKILDKMPGGALPAVKHLLLLAKKYVRHMDFVGGYGEMPDGDHDVCCGIRNTFEHILAVNWKEITGFRLTPS</sequence>
<dbReference type="AlphaFoldDB" id="A0AAN7ZR22"/>
<dbReference type="Proteomes" id="UP001310594">
    <property type="component" value="Unassembled WGS sequence"/>
</dbReference>
<gene>
    <name evidence="1" type="ORF">LTR97_000782</name>
</gene>
<accession>A0AAN7ZR22</accession>
<comment type="caution">
    <text evidence="1">The sequence shown here is derived from an EMBL/GenBank/DDBJ whole genome shotgun (WGS) entry which is preliminary data.</text>
</comment>
<evidence type="ECO:0000313" key="2">
    <source>
        <dbReference type="Proteomes" id="UP001310594"/>
    </source>
</evidence>